<dbReference type="InterPro" id="IPR006194">
    <property type="entry name" value="Gly-tRNA-synth_heterodimer"/>
</dbReference>
<dbReference type="HAMAP" id="MF_00255">
    <property type="entry name" value="Gly_tRNA_synth_beta"/>
    <property type="match status" value="1"/>
</dbReference>
<dbReference type="Gene3D" id="1.10.730.10">
    <property type="entry name" value="Isoleucyl-tRNA Synthetase, Domain 1"/>
    <property type="match status" value="1"/>
</dbReference>
<dbReference type="Pfam" id="PF02092">
    <property type="entry name" value="tRNA_synt_2f"/>
    <property type="match status" value="1"/>
</dbReference>
<dbReference type="PROSITE" id="PS50861">
    <property type="entry name" value="AA_TRNA_LIGASE_II_GLYAB"/>
    <property type="match status" value="1"/>
</dbReference>
<dbReference type="Pfam" id="PF05746">
    <property type="entry name" value="DALR_1"/>
    <property type="match status" value="1"/>
</dbReference>
<comment type="subunit">
    <text evidence="3 11">Tetramer of two alpha and two beta subunits.</text>
</comment>
<proteinExistence type="inferred from homology"/>
<name>A0A450XK28_9GAMM</name>
<evidence type="ECO:0000313" key="16">
    <source>
        <dbReference type="EMBL" id="VFK76327.1"/>
    </source>
</evidence>
<dbReference type="AlphaFoldDB" id="A0A450XK28"/>
<feature type="domain" description="DALR anticodon binding" evidence="13">
    <location>
        <begin position="598"/>
        <end position="709"/>
    </location>
</feature>
<dbReference type="GO" id="GO:0006420">
    <property type="term" value="P:arginyl-tRNA aminoacylation"/>
    <property type="evidence" value="ECO:0007669"/>
    <property type="project" value="InterPro"/>
</dbReference>
<dbReference type="InterPro" id="IPR015944">
    <property type="entry name" value="Gly-tRNA-synth_bsu"/>
</dbReference>
<dbReference type="GO" id="GO:0004814">
    <property type="term" value="F:arginine-tRNA ligase activity"/>
    <property type="evidence" value="ECO:0007669"/>
    <property type="project" value="InterPro"/>
</dbReference>
<keyword evidence="4 11" id="KW-0963">Cytoplasm</keyword>
<dbReference type="EC" id="6.1.1.14" evidence="11"/>
<organism evidence="14">
    <name type="scientific">Candidatus Kentrum sp. MB</name>
    <dbReference type="NCBI Taxonomy" id="2138164"/>
    <lineage>
        <taxon>Bacteria</taxon>
        <taxon>Pseudomonadati</taxon>
        <taxon>Pseudomonadota</taxon>
        <taxon>Gammaproteobacteria</taxon>
        <taxon>Candidatus Kentrum</taxon>
    </lineage>
</organism>
<protein>
    <recommendedName>
        <fullName evidence="11">Glycine--tRNA ligase beta subunit</fullName>
        <ecNumber evidence="11">6.1.1.14</ecNumber>
    </recommendedName>
    <alternativeName>
        <fullName evidence="11">Glycyl-tRNA synthetase beta subunit</fullName>
        <shortName evidence="11">GlyRS</shortName>
    </alternativeName>
</protein>
<dbReference type="EMBL" id="CAADGH010000051">
    <property type="protein sequence ID" value="VFK76327.1"/>
    <property type="molecule type" value="Genomic_DNA"/>
</dbReference>
<evidence type="ECO:0000256" key="4">
    <source>
        <dbReference type="ARBA" id="ARBA00022490"/>
    </source>
</evidence>
<comment type="catalytic activity">
    <reaction evidence="10 11">
        <text>tRNA(Gly) + glycine + ATP = glycyl-tRNA(Gly) + AMP + diphosphate</text>
        <dbReference type="Rhea" id="RHEA:16013"/>
        <dbReference type="Rhea" id="RHEA-COMP:9664"/>
        <dbReference type="Rhea" id="RHEA-COMP:9683"/>
        <dbReference type="ChEBI" id="CHEBI:30616"/>
        <dbReference type="ChEBI" id="CHEBI:33019"/>
        <dbReference type="ChEBI" id="CHEBI:57305"/>
        <dbReference type="ChEBI" id="CHEBI:78442"/>
        <dbReference type="ChEBI" id="CHEBI:78522"/>
        <dbReference type="ChEBI" id="CHEBI:456215"/>
        <dbReference type="EC" id="6.1.1.14"/>
    </reaction>
</comment>
<evidence type="ECO:0000259" key="13">
    <source>
        <dbReference type="SMART" id="SM00836"/>
    </source>
</evidence>
<comment type="subcellular location">
    <subcellularLocation>
        <location evidence="1 11">Cytoplasm</location>
    </subcellularLocation>
</comment>
<accession>A0A450XK28</accession>
<feature type="region of interest" description="Disordered" evidence="12">
    <location>
        <begin position="64"/>
        <end position="84"/>
    </location>
</feature>
<dbReference type="InterPro" id="IPR008909">
    <property type="entry name" value="DALR_anticod-bd"/>
</dbReference>
<keyword evidence="7 11" id="KW-0067">ATP-binding</keyword>
<evidence type="ECO:0000256" key="2">
    <source>
        <dbReference type="ARBA" id="ARBA00008226"/>
    </source>
</evidence>
<evidence type="ECO:0000256" key="7">
    <source>
        <dbReference type="ARBA" id="ARBA00022840"/>
    </source>
</evidence>
<comment type="similarity">
    <text evidence="2 11">Belongs to the class-II aminoacyl-tRNA synthetase family.</text>
</comment>
<evidence type="ECO:0000313" key="14">
    <source>
        <dbReference type="EMBL" id="VFK29616.1"/>
    </source>
</evidence>
<evidence type="ECO:0000256" key="3">
    <source>
        <dbReference type="ARBA" id="ARBA00011209"/>
    </source>
</evidence>
<dbReference type="GO" id="GO:0004820">
    <property type="term" value="F:glycine-tRNA ligase activity"/>
    <property type="evidence" value="ECO:0007669"/>
    <property type="project" value="UniProtKB-UniRule"/>
</dbReference>
<dbReference type="GO" id="GO:0005829">
    <property type="term" value="C:cytosol"/>
    <property type="evidence" value="ECO:0007669"/>
    <property type="project" value="TreeGrafter"/>
</dbReference>
<evidence type="ECO:0000256" key="5">
    <source>
        <dbReference type="ARBA" id="ARBA00022598"/>
    </source>
</evidence>
<dbReference type="EMBL" id="CAADFQ010000052">
    <property type="protein sequence ID" value="VFK33733.1"/>
    <property type="molecule type" value="Genomic_DNA"/>
</dbReference>
<evidence type="ECO:0000256" key="8">
    <source>
        <dbReference type="ARBA" id="ARBA00022917"/>
    </source>
</evidence>
<dbReference type="GO" id="GO:0006426">
    <property type="term" value="P:glycyl-tRNA aminoacylation"/>
    <property type="evidence" value="ECO:0007669"/>
    <property type="project" value="UniProtKB-UniRule"/>
</dbReference>
<sequence length="713" mass="78873">MIHPHTTLLIEIGTEELPPLALRRLSEAFGKEIAASLENARLSHGEVVCFATPRRLAVSITKTQTRQAEKEKTRRGPSLRAALDADGNPTKAALGFARSCGVAVAELEQLTTEEGSWLVFREIETGHPTVSLLPVMVSEALSRLPIPKRMRWADKEVEFVRPVHWVVLLLGDQVVEVEIMGVTSGRSTRGHRFHHPEPLVIESPDDYAELLYREGKVVADLDARKEMIRAQVEEAARSVDGEAVITDELLEEVTALVEWPMAIVGGFDREFLELPSRVLTGTMIGHQKYFPVANRQGDLMPNFITISNIESRNPDTVRRGNERVIRPRLADAAFFFAADLRRPLADRLDDLKSVVFQKKLGSLFDKSQRVAGLAEWIANALRTTVSEDSTGGDEEATLARRAGLLCKCDLMTQMVGELPELQGYMGRVYGERTGEDKATAIALEEVYWPRFAGDAIPATRIGRITALADKLDTLVGIFGIGQIPKGDRDPFALRRAALGTLRILIEGALSLSLPALLDAAAQGYGDLFDAREVTPRVHDFMLERLRGYFADQGFEPDIFAAVVARTPDRSLDFAHRMHAVAAFRELPEAASLASANKRIRNILKKAAPTDAPVADSQSFGEVNEALLQEDAERRLASHVAELMPKVMDLLSRRDYTSAMTTLAALKNRVDAFFDTVLVMAEDEQVKDNRLALLRNIHALFSEIADISYLSTNS</sequence>
<dbReference type="SUPFAM" id="SSF109604">
    <property type="entry name" value="HD-domain/PDEase-like"/>
    <property type="match status" value="1"/>
</dbReference>
<keyword evidence="5 11" id="KW-0436">Ligase</keyword>
<keyword evidence="9 11" id="KW-0030">Aminoacyl-tRNA synthetase</keyword>
<dbReference type="EMBL" id="CAADFO010000051">
    <property type="protein sequence ID" value="VFK29616.1"/>
    <property type="molecule type" value="Genomic_DNA"/>
</dbReference>
<gene>
    <name evidence="11" type="primary">glyS</name>
    <name evidence="14" type="ORF">BECKMB1821G_GA0114241_105120</name>
    <name evidence="16" type="ORF">BECKMB1821H_GA0114242_105120</name>
    <name evidence="15" type="ORF">BECKMB1821I_GA0114274_105220</name>
</gene>
<evidence type="ECO:0000313" key="15">
    <source>
        <dbReference type="EMBL" id="VFK33733.1"/>
    </source>
</evidence>
<dbReference type="PANTHER" id="PTHR30075:SF2">
    <property type="entry name" value="GLYCINE--TRNA LIGASE, CHLOROPLASTIC_MITOCHONDRIAL 2"/>
    <property type="match status" value="1"/>
</dbReference>
<evidence type="ECO:0000256" key="10">
    <source>
        <dbReference type="ARBA" id="ARBA00047937"/>
    </source>
</evidence>
<evidence type="ECO:0000256" key="12">
    <source>
        <dbReference type="SAM" id="MobiDB-lite"/>
    </source>
</evidence>
<evidence type="ECO:0000256" key="6">
    <source>
        <dbReference type="ARBA" id="ARBA00022741"/>
    </source>
</evidence>
<reference evidence="14" key="1">
    <citation type="submission" date="2019-02" db="EMBL/GenBank/DDBJ databases">
        <authorList>
            <person name="Gruber-Vodicka R. H."/>
            <person name="Seah K. B. B."/>
        </authorList>
    </citation>
    <scope>NUCLEOTIDE SEQUENCE</scope>
    <source>
        <strain evidence="14">BECK_BZ197</strain>
        <strain evidence="16">BECK_BZ198</strain>
        <strain evidence="15">BECK_BZ199</strain>
    </source>
</reference>
<dbReference type="PANTHER" id="PTHR30075">
    <property type="entry name" value="GLYCYL-TRNA SYNTHETASE"/>
    <property type="match status" value="1"/>
</dbReference>
<dbReference type="PRINTS" id="PR01045">
    <property type="entry name" value="TRNASYNTHGB"/>
</dbReference>
<evidence type="ECO:0000256" key="11">
    <source>
        <dbReference type="HAMAP-Rule" id="MF_00255"/>
    </source>
</evidence>
<evidence type="ECO:0000256" key="1">
    <source>
        <dbReference type="ARBA" id="ARBA00004496"/>
    </source>
</evidence>
<keyword evidence="6 11" id="KW-0547">Nucleotide-binding</keyword>
<dbReference type="NCBIfam" id="TIGR00211">
    <property type="entry name" value="glyS"/>
    <property type="match status" value="1"/>
</dbReference>
<evidence type="ECO:0000256" key="9">
    <source>
        <dbReference type="ARBA" id="ARBA00023146"/>
    </source>
</evidence>
<dbReference type="SMART" id="SM00836">
    <property type="entry name" value="DALR_1"/>
    <property type="match status" value="1"/>
</dbReference>
<dbReference type="GO" id="GO:0005524">
    <property type="term" value="F:ATP binding"/>
    <property type="evidence" value="ECO:0007669"/>
    <property type="project" value="UniProtKB-UniRule"/>
</dbReference>
<keyword evidence="8 11" id="KW-0648">Protein biosynthesis</keyword>